<dbReference type="PANTHER" id="PTHR43236">
    <property type="entry name" value="ANTITOXIN HIGA1"/>
    <property type="match status" value="1"/>
</dbReference>
<dbReference type="InterPro" id="IPR052345">
    <property type="entry name" value="Rad_response_metalloprotease"/>
</dbReference>
<comment type="caution">
    <text evidence="2">The sequence shown here is derived from an EMBL/GenBank/DDBJ whole genome shotgun (WGS) entry which is preliminary data.</text>
</comment>
<dbReference type="Pfam" id="PF06114">
    <property type="entry name" value="Peptidase_M78"/>
    <property type="match status" value="1"/>
</dbReference>
<dbReference type="Gene3D" id="1.10.10.2910">
    <property type="match status" value="1"/>
</dbReference>
<dbReference type="AlphaFoldDB" id="A0A2I1M986"/>
<organism evidence="2 3">
    <name type="scientific">Anaerococcus octavius</name>
    <dbReference type="NCBI Taxonomy" id="54007"/>
    <lineage>
        <taxon>Bacteria</taxon>
        <taxon>Bacillati</taxon>
        <taxon>Bacillota</taxon>
        <taxon>Tissierellia</taxon>
        <taxon>Tissierellales</taxon>
        <taxon>Peptoniphilaceae</taxon>
        <taxon>Anaerococcus</taxon>
    </lineage>
</organism>
<reference evidence="2 3" key="1">
    <citation type="submission" date="2017-12" db="EMBL/GenBank/DDBJ databases">
        <title>Phylogenetic diversity of female urinary microbiome.</title>
        <authorList>
            <person name="Thomas-White K."/>
            <person name="Wolfe A.J."/>
        </authorList>
    </citation>
    <scope>NUCLEOTIDE SEQUENCE [LARGE SCALE GENOMIC DNA]</scope>
    <source>
        <strain evidence="2 3">UMB0119</strain>
    </source>
</reference>
<dbReference type="EMBL" id="PKGS01000003">
    <property type="protein sequence ID" value="PKZ16690.1"/>
    <property type="molecule type" value="Genomic_DNA"/>
</dbReference>
<evidence type="ECO:0000259" key="1">
    <source>
        <dbReference type="Pfam" id="PF06114"/>
    </source>
</evidence>
<dbReference type="RefSeq" id="WP_101540351.1">
    <property type="nucleotide sequence ID" value="NZ_CALTZC010000031.1"/>
</dbReference>
<proteinExistence type="predicted"/>
<name>A0A2I1M986_9FIRM</name>
<evidence type="ECO:0000313" key="2">
    <source>
        <dbReference type="EMBL" id="PKZ16690.1"/>
    </source>
</evidence>
<dbReference type="Proteomes" id="UP000234335">
    <property type="component" value="Unassembled WGS sequence"/>
</dbReference>
<accession>A0A2I1M986</accession>
<keyword evidence="3" id="KW-1185">Reference proteome</keyword>
<dbReference type="InterPro" id="IPR010359">
    <property type="entry name" value="IrrE_HExxH"/>
</dbReference>
<evidence type="ECO:0000313" key="3">
    <source>
        <dbReference type="Proteomes" id="UP000234335"/>
    </source>
</evidence>
<feature type="domain" description="IrrE N-terminal-like" evidence="1">
    <location>
        <begin position="54"/>
        <end position="148"/>
    </location>
</feature>
<dbReference type="PANTHER" id="PTHR43236:SF1">
    <property type="entry name" value="BLL7220 PROTEIN"/>
    <property type="match status" value="1"/>
</dbReference>
<sequence>MLSSYDKIYDDSQNLIKKYKTRDPKEILQGRGVFLIPFQTPTTILGMYKIIMRNRFVFYNPFVDERIINMVLAHELGHDIYHKKEAKDGVAEYELFDINTEMEIEANIFAAHLLLDENKLMDDIKEGYTYQQLASLYDVNVNLMIFKLNEMHRMGLPVNKNIADSKFFTKIDGRDEFYGNLE</sequence>
<gene>
    <name evidence="2" type="ORF">CYJ34_05695</name>
</gene>
<protein>
    <submittedName>
        <fullName evidence="2">Toxin</fullName>
    </submittedName>
</protein>